<evidence type="ECO:0000313" key="10">
    <source>
        <dbReference type="Proteomes" id="UP000002734"/>
    </source>
</evidence>
<keyword evidence="7 8" id="KW-0472">Membrane</keyword>
<evidence type="ECO:0000256" key="3">
    <source>
        <dbReference type="ARBA" id="ARBA00022475"/>
    </source>
</evidence>
<dbReference type="KEGG" id="dda:Dd703_0330"/>
<comment type="subcellular location">
    <subcellularLocation>
        <location evidence="1">Cell inner membrane</location>
        <topology evidence="1">Multi-pass membrane protein</topology>
    </subcellularLocation>
</comment>
<reference evidence="9" key="1">
    <citation type="submission" date="2009-06" db="EMBL/GenBank/DDBJ databases">
        <title>Complete sequence of Dickeya dadantii Ech703.</title>
        <authorList>
            <consortium name="US DOE Joint Genome Institute"/>
            <person name="Lucas S."/>
            <person name="Copeland A."/>
            <person name="Lapidus A."/>
            <person name="Glavina del Rio T."/>
            <person name="Dalin E."/>
            <person name="Tice H."/>
            <person name="Bruce D."/>
            <person name="Goodwin L."/>
            <person name="Pitluck S."/>
            <person name="Chertkov O."/>
            <person name="Brettin T."/>
            <person name="Detter J.C."/>
            <person name="Han C."/>
            <person name="Larimer F."/>
            <person name="Land M."/>
            <person name="Hauser L."/>
            <person name="Kyrpides N."/>
            <person name="Mikhailova N."/>
            <person name="Balakrishnan V."/>
            <person name="Glasner J."/>
            <person name="Perna N.T."/>
        </authorList>
    </citation>
    <scope>NUCLEOTIDE SEQUENCE [LARGE SCALE GENOMIC DNA]</scope>
    <source>
        <strain evidence="9">Ech703</strain>
    </source>
</reference>
<dbReference type="Pfam" id="PF07095">
    <property type="entry name" value="IgaA"/>
    <property type="match status" value="1"/>
</dbReference>
<feature type="transmembrane region" description="Helical" evidence="8">
    <location>
        <begin position="200"/>
        <end position="218"/>
    </location>
</feature>
<evidence type="ECO:0000256" key="5">
    <source>
        <dbReference type="ARBA" id="ARBA00022692"/>
    </source>
</evidence>
<accession>C6C800</accession>
<sequence length="714" mass="79714">MSTILIILAVLFTTLIAIGAFIGYRMHRRTIFAKRLPTTPAGHRQLTPEECIAVEHYLDMNVQNRASSAFPSPAPCRPRLLQNSRVYQISHSINRYGLGTDAPNQWRYFIDTQEIYLPAQWEQYIAQDNQIELIKTRSIPLVISLNGHSLSELVDNLHTTAGRDIPGDRASISAEQHEHTELVSIRKETQEEHAIHRSRGIRDASLLGLAFLLLVFSLNSPITILPWLAGTALLIAIWCCWQLFRPPLSRELRDVHCLNGTPQCLGLFSDMGQTPLKNVSLGNIDLIYPPHWQPYIGYDLGKKTDVDIYLNRQVVRQGKYLSLHNEVKFFPLQHWGRNLVLACGSLISLLLLLVYIPLDLPLKLSMAWMQGVENIHVSQVDELERMTLHIGDKLQIQGSGMCYVPPLNHDTPAPKSSSFSPFDCSAIYWNKAAPLPLPESEIIDKTIALKKTLNDQLHPPANNDSSVNSPLANTIQKSGMILLNDFSDIVLKTDALCEKDDDCVRLKNALVNLGNAKNWDMLVKRARTGALKGTSVILRPVSAESLESLVNNAADSFYGREISAATNSLNSPSPGGFLIRSDEGRQFVTHPLPGTPLRDFPPQEQWQELQRLSSLLLRTPFSANGVITQISVDANGTRHLSLHSEPDAVTLWRSLGSCLLLLMFGVIVVLNLALIIIKYRRGQQRIANIQQYYARHLAPEAPASAVVYGNTIHS</sequence>
<evidence type="ECO:0000256" key="4">
    <source>
        <dbReference type="ARBA" id="ARBA00022519"/>
    </source>
</evidence>
<keyword evidence="10" id="KW-1185">Reference proteome</keyword>
<evidence type="ECO:0000256" key="1">
    <source>
        <dbReference type="ARBA" id="ARBA00004429"/>
    </source>
</evidence>
<evidence type="ECO:0000256" key="6">
    <source>
        <dbReference type="ARBA" id="ARBA00022989"/>
    </source>
</evidence>
<dbReference type="STRING" id="579405.Dd703_0330"/>
<keyword evidence="5 8" id="KW-0812">Transmembrane</keyword>
<dbReference type="HOGENOM" id="CLU_014723_0_0_6"/>
<proteinExistence type="inferred from homology"/>
<dbReference type="eggNOG" id="ENOG502Z8KK">
    <property type="taxonomic scope" value="Bacteria"/>
</dbReference>
<name>C6C800_MUSP7</name>
<dbReference type="InterPro" id="IPR010771">
    <property type="entry name" value="IgaA"/>
</dbReference>
<dbReference type="AlphaFoldDB" id="C6C800"/>
<dbReference type="GO" id="GO:0005886">
    <property type="term" value="C:plasma membrane"/>
    <property type="evidence" value="ECO:0007669"/>
    <property type="project" value="UniProtKB-SubCell"/>
</dbReference>
<keyword evidence="3" id="KW-1003">Cell membrane</keyword>
<protein>
    <submittedName>
        <fullName evidence="9">Intracellular growth attenuator IgaA</fullName>
    </submittedName>
</protein>
<feature type="transmembrane region" description="Helical" evidence="8">
    <location>
        <begin position="338"/>
        <end position="358"/>
    </location>
</feature>
<feature type="transmembrane region" description="Helical" evidence="8">
    <location>
        <begin position="651"/>
        <end position="677"/>
    </location>
</feature>
<evidence type="ECO:0000256" key="7">
    <source>
        <dbReference type="ARBA" id="ARBA00023136"/>
    </source>
</evidence>
<dbReference type="EMBL" id="CP001654">
    <property type="protein sequence ID" value="ACS84145.1"/>
    <property type="molecule type" value="Genomic_DNA"/>
</dbReference>
<evidence type="ECO:0000313" key="9">
    <source>
        <dbReference type="EMBL" id="ACS84145.1"/>
    </source>
</evidence>
<gene>
    <name evidence="9" type="ordered locus">Dd703_0330</name>
</gene>
<feature type="transmembrane region" description="Helical" evidence="8">
    <location>
        <begin position="6"/>
        <end position="24"/>
    </location>
</feature>
<feature type="transmembrane region" description="Helical" evidence="8">
    <location>
        <begin position="224"/>
        <end position="244"/>
    </location>
</feature>
<organism evidence="9 10">
    <name type="scientific">Musicola paradisiaca (strain Ech703)</name>
    <name type="common">Dickeya paradisiaca</name>
    <name type="synonym">Dickeya dadantii</name>
    <dbReference type="NCBI Taxonomy" id="579405"/>
    <lineage>
        <taxon>Bacteria</taxon>
        <taxon>Pseudomonadati</taxon>
        <taxon>Pseudomonadota</taxon>
        <taxon>Gammaproteobacteria</taxon>
        <taxon>Enterobacterales</taxon>
        <taxon>Pectobacteriaceae</taxon>
        <taxon>Musicola</taxon>
    </lineage>
</organism>
<comment type="similarity">
    <text evidence="2">Belongs to the IgaA family.</text>
</comment>
<dbReference type="Proteomes" id="UP000002734">
    <property type="component" value="Chromosome"/>
</dbReference>
<dbReference type="RefSeq" id="WP_012763968.1">
    <property type="nucleotide sequence ID" value="NC_012880.1"/>
</dbReference>
<evidence type="ECO:0000256" key="8">
    <source>
        <dbReference type="SAM" id="Phobius"/>
    </source>
</evidence>
<evidence type="ECO:0000256" key="2">
    <source>
        <dbReference type="ARBA" id="ARBA00009494"/>
    </source>
</evidence>
<keyword evidence="4" id="KW-0997">Cell inner membrane</keyword>
<keyword evidence="6 8" id="KW-1133">Transmembrane helix</keyword>